<keyword evidence="5 8" id="KW-0464">Manganese</keyword>
<feature type="binding site" evidence="9">
    <location>
        <begin position="176"/>
        <end position="178"/>
    </location>
    <ligand>
        <name>substrate</name>
    </ligand>
</feature>
<dbReference type="GO" id="GO:0006071">
    <property type="term" value="P:glycerol metabolic process"/>
    <property type="evidence" value="ECO:0007669"/>
    <property type="project" value="InterPro"/>
</dbReference>
<dbReference type="FunFam" id="3.40.190.90:FF:000001">
    <property type="entry name" value="Fructose-1,6-bisphosphatase"/>
    <property type="match status" value="1"/>
</dbReference>
<dbReference type="EMBL" id="CBXV010000002">
    <property type="protein sequence ID" value="CDM64565.1"/>
    <property type="molecule type" value="Genomic_DNA"/>
</dbReference>
<dbReference type="OrthoDB" id="9779353at2"/>
<dbReference type="InterPro" id="IPR004464">
    <property type="entry name" value="FBPase_class-2/SBPase"/>
</dbReference>
<name>A0A0B6WWP8_9BACT</name>
<dbReference type="STRING" id="454194.PYK22_00559"/>
<evidence type="ECO:0000256" key="6">
    <source>
        <dbReference type="ARBA" id="ARBA00023277"/>
    </source>
</evidence>
<keyword evidence="4 10" id="KW-0378">Hydrolase</keyword>
<keyword evidence="11" id="KW-1185">Reference proteome</keyword>
<evidence type="ECO:0000256" key="8">
    <source>
        <dbReference type="PIRSR" id="PIRSR004532-1"/>
    </source>
</evidence>
<feature type="binding site" evidence="9">
    <location>
        <begin position="100"/>
        <end position="102"/>
    </location>
    <ligand>
        <name>substrate</name>
    </ligand>
</feature>
<feature type="binding site" evidence="9">
    <location>
        <begin position="198"/>
        <end position="200"/>
    </location>
    <ligand>
        <name>substrate</name>
    </ligand>
</feature>
<evidence type="ECO:0000256" key="5">
    <source>
        <dbReference type="ARBA" id="ARBA00023211"/>
    </source>
</evidence>
<gene>
    <name evidence="10" type="ORF">PYK22_00559</name>
</gene>
<evidence type="ECO:0000313" key="10">
    <source>
        <dbReference type="EMBL" id="CDM64565.1"/>
    </source>
</evidence>
<evidence type="ECO:0000256" key="7">
    <source>
        <dbReference type="PIRNR" id="PIRNR004532"/>
    </source>
</evidence>
<feature type="binding site" evidence="8">
    <location>
        <position position="62"/>
    </location>
    <ligand>
        <name>Mn(2+)</name>
        <dbReference type="ChEBI" id="CHEBI:29035"/>
        <label>1</label>
    </ligand>
</feature>
<proteinExistence type="inferred from homology"/>
<dbReference type="Gene3D" id="3.40.190.90">
    <property type="match status" value="1"/>
</dbReference>
<dbReference type="PIRSF" id="PIRSF004532">
    <property type="entry name" value="GlpX"/>
    <property type="match status" value="1"/>
</dbReference>
<dbReference type="Proteomes" id="UP000031518">
    <property type="component" value="Unassembled WGS sequence"/>
</dbReference>
<evidence type="ECO:0000256" key="2">
    <source>
        <dbReference type="ARBA" id="ARBA00008989"/>
    </source>
</evidence>
<reference evidence="10 11" key="1">
    <citation type="submission" date="2013-12" db="EMBL/GenBank/DDBJ databases">
        <authorList>
            <person name="Stott M."/>
        </authorList>
    </citation>
    <scope>NUCLEOTIDE SEQUENCE [LARGE SCALE GENOMIC DNA]</scope>
    <source>
        <strain evidence="10 11">K22</strain>
    </source>
</reference>
<feature type="binding site" evidence="8">
    <location>
        <position position="100"/>
    </location>
    <ligand>
        <name>Mn(2+)</name>
        <dbReference type="ChEBI" id="CHEBI:29035"/>
        <label>2</label>
    </ligand>
</feature>
<comment type="catalytic activity">
    <reaction evidence="1">
        <text>beta-D-fructose 1,6-bisphosphate + H2O = beta-D-fructose 6-phosphate + phosphate</text>
        <dbReference type="Rhea" id="RHEA:11064"/>
        <dbReference type="ChEBI" id="CHEBI:15377"/>
        <dbReference type="ChEBI" id="CHEBI:32966"/>
        <dbReference type="ChEBI" id="CHEBI:43474"/>
        <dbReference type="ChEBI" id="CHEBI:57634"/>
        <dbReference type="EC" id="3.1.3.11"/>
    </reaction>
</comment>
<dbReference type="RefSeq" id="WP_041974085.1">
    <property type="nucleotide sequence ID" value="NZ_CBXV010000002.1"/>
</dbReference>
<protein>
    <recommendedName>
        <fullName evidence="7">Fructose-1,6-bisphosphatase</fullName>
    </recommendedName>
</protein>
<reference evidence="10 11" key="2">
    <citation type="submission" date="2015-01" db="EMBL/GenBank/DDBJ databases">
        <title>Complete genome sequence of Pyrinomonas methylaliphatogenes type strain K22T.</title>
        <authorList>
            <person name="Lee K.C.Y."/>
            <person name="Power J.F."/>
            <person name="Dunfield P.F."/>
            <person name="Morgan X.C."/>
            <person name="Huttenhower C."/>
            <person name="Stott M.B."/>
        </authorList>
    </citation>
    <scope>NUCLEOTIDE SEQUENCE [LARGE SCALE GENOMIC DNA]</scope>
    <source>
        <strain evidence="10 11">K22</strain>
    </source>
</reference>
<dbReference type="Gene3D" id="3.30.540.10">
    <property type="entry name" value="Fructose-1,6-Bisphosphatase, subunit A, domain 1"/>
    <property type="match status" value="1"/>
</dbReference>
<dbReference type="PANTHER" id="PTHR30447">
    <property type="entry name" value="FRUCTOSE-1,6-BISPHOSPHATASE CLASS 2"/>
    <property type="match status" value="1"/>
</dbReference>
<feature type="binding site" evidence="8">
    <location>
        <position position="38"/>
    </location>
    <ligand>
        <name>Mn(2+)</name>
        <dbReference type="ChEBI" id="CHEBI:29035"/>
        <label>1</label>
    </ligand>
</feature>
<keyword evidence="6 7" id="KW-0119">Carbohydrate metabolism</keyword>
<feature type="binding site" evidence="9">
    <location>
        <position position="222"/>
    </location>
    <ligand>
        <name>substrate</name>
    </ligand>
</feature>
<dbReference type="NCBIfam" id="TIGR00330">
    <property type="entry name" value="glpX"/>
    <property type="match status" value="1"/>
</dbReference>
<dbReference type="GO" id="GO:0042132">
    <property type="term" value="F:fructose 1,6-bisphosphate 1-phosphatase activity"/>
    <property type="evidence" value="ECO:0007669"/>
    <property type="project" value="UniProtKB-EC"/>
</dbReference>
<dbReference type="GO" id="GO:0006094">
    <property type="term" value="P:gluconeogenesis"/>
    <property type="evidence" value="ECO:0007669"/>
    <property type="project" value="InterPro"/>
</dbReference>
<dbReference type="PANTHER" id="PTHR30447:SF0">
    <property type="entry name" value="FRUCTOSE-1,6-BISPHOSPHATASE 1 CLASS 2-RELATED"/>
    <property type="match status" value="1"/>
</dbReference>
<comment type="similarity">
    <text evidence="2 7">Belongs to the FBPase class 2 family.</text>
</comment>
<evidence type="ECO:0000313" key="11">
    <source>
        <dbReference type="Proteomes" id="UP000031518"/>
    </source>
</evidence>
<feature type="binding site" evidence="8">
    <location>
        <position position="97"/>
    </location>
    <ligand>
        <name>Mn(2+)</name>
        <dbReference type="ChEBI" id="CHEBI:29035"/>
        <label>2</label>
    </ligand>
</feature>
<dbReference type="GO" id="GO:0046872">
    <property type="term" value="F:metal ion binding"/>
    <property type="evidence" value="ECO:0007669"/>
    <property type="project" value="UniProtKB-KW"/>
</dbReference>
<organism evidence="10 11">
    <name type="scientific">Pyrinomonas methylaliphatogenes</name>
    <dbReference type="NCBI Taxonomy" id="454194"/>
    <lineage>
        <taxon>Bacteria</taxon>
        <taxon>Pseudomonadati</taxon>
        <taxon>Acidobacteriota</taxon>
        <taxon>Blastocatellia</taxon>
        <taxon>Blastocatellales</taxon>
        <taxon>Pyrinomonadaceae</taxon>
        <taxon>Pyrinomonas</taxon>
    </lineage>
</organism>
<dbReference type="SUPFAM" id="SSF56655">
    <property type="entry name" value="Carbohydrate phosphatase"/>
    <property type="match status" value="1"/>
</dbReference>
<comment type="cofactor">
    <cofactor evidence="8">
        <name>Mn(2+)</name>
        <dbReference type="ChEBI" id="CHEBI:29035"/>
    </cofactor>
</comment>
<evidence type="ECO:0000256" key="3">
    <source>
        <dbReference type="ARBA" id="ARBA00022723"/>
    </source>
</evidence>
<dbReference type="Pfam" id="PF03320">
    <property type="entry name" value="FBPase_glpX"/>
    <property type="match status" value="1"/>
</dbReference>
<evidence type="ECO:0000256" key="4">
    <source>
        <dbReference type="ARBA" id="ARBA00022801"/>
    </source>
</evidence>
<dbReference type="CDD" id="cd01516">
    <property type="entry name" value="FBPase_glpX"/>
    <property type="match status" value="1"/>
</dbReference>
<evidence type="ECO:0000256" key="1">
    <source>
        <dbReference type="ARBA" id="ARBA00001273"/>
    </source>
</evidence>
<keyword evidence="3 8" id="KW-0479">Metal-binding</keyword>
<dbReference type="AlphaFoldDB" id="A0A0B6WWP8"/>
<accession>A0A0B6WWP8</accession>
<feature type="binding site" evidence="8">
    <location>
        <position position="225"/>
    </location>
    <ligand>
        <name>Mn(2+)</name>
        <dbReference type="ChEBI" id="CHEBI:29035"/>
        <label>2</label>
    </ligand>
</feature>
<sequence>MEAEIHSEQLSLDFLRVCEAAAIAAARTMGKGDRRYSDQVAVEAMRKVLDTVPMRGRIVIGEGERDEAPMLYIGEEVGMGARAHRENDYPEVDIAVDPLEGTNLCALGANNAISVIAAAERGGLLNAPDIYMDKIVVGPSSRGAVDIDAPVKDNLRNIARRLGRDVEDLTVIVLDRPRHKKLIEDIRAAGARIRLISDGDLSAGISAAVAGTNIHALMGIGGAPEGVLTAAAMKCLNGEIQARLVFDPERLGVDRNKVPPADKVIARLREMGINDPNRVYDTNDLAPGKKIIFAATGVTDGALLRGVRFFGAGKRTHSLVMTTETHRIRFIDTVHVEGGPDAVIRF</sequence>
<dbReference type="GO" id="GO:0030388">
    <property type="term" value="P:fructose 1,6-bisphosphate metabolic process"/>
    <property type="evidence" value="ECO:0007669"/>
    <property type="project" value="TreeGrafter"/>
</dbReference>
<evidence type="ECO:0000256" key="9">
    <source>
        <dbReference type="PIRSR" id="PIRSR004532-2"/>
    </source>
</evidence>
<dbReference type="GO" id="GO:0005829">
    <property type="term" value="C:cytosol"/>
    <property type="evidence" value="ECO:0007669"/>
    <property type="project" value="TreeGrafter"/>
</dbReference>
<feature type="binding site" evidence="9">
    <location>
        <position position="131"/>
    </location>
    <ligand>
        <name>substrate</name>
    </ligand>
</feature>